<protein>
    <submittedName>
        <fullName evidence="1">Uncharacterized protein</fullName>
    </submittedName>
</protein>
<proteinExistence type="predicted"/>
<gene>
    <name evidence="1" type="ORF">F2Q69_00033716</name>
</gene>
<sequence>MDERVGKGMMRDTRLKDIPGGVQWLQGILERFNRIRSVQSLFLEECSGYKRFLETVIILH</sequence>
<comment type="caution">
    <text evidence="1">The sequence shown here is derived from an EMBL/GenBank/DDBJ whole genome shotgun (WGS) entry which is preliminary data.</text>
</comment>
<accession>A0A8S9SED4</accession>
<organism evidence="1 2">
    <name type="scientific">Brassica cretica</name>
    <name type="common">Mustard</name>
    <dbReference type="NCBI Taxonomy" id="69181"/>
    <lineage>
        <taxon>Eukaryota</taxon>
        <taxon>Viridiplantae</taxon>
        <taxon>Streptophyta</taxon>
        <taxon>Embryophyta</taxon>
        <taxon>Tracheophyta</taxon>
        <taxon>Spermatophyta</taxon>
        <taxon>Magnoliopsida</taxon>
        <taxon>eudicotyledons</taxon>
        <taxon>Gunneridae</taxon>
        <taxon>Pentapetalae</taxon>
        <taxon>rosids</taxon>
        <taxon>malvids</taxon>
        <taxon>Brassicales</taxon>
        <taxon>Brassicaceae</taxon>
        <taxon>Brassiceae</taxon>
        <taxon>Brassica</taxon>
    </lineage>
</organism>
<dbReference type="AlphaFoldDB" id="A0A8S9SED4"/>
<dbReference type="EMBL" id="QGKX02000004">
    <property type="protein sequence ID" value="KAF3599668.1"/>
    <property type="molecule type" value="Genomic_DNA"/>
</dbReference>
<dbReference type="Proteomes" id="UP000712600">
    <property type="component" value="Unassembled WGS sequence"/>
</dbReference>
<reference evidence="1" key="1">
    <citation type="submission" date="2019-12" db="EMBL/GenBank/DDBJ databases">
        <title>Genome sequencing and annotation of Brassica cretica.</title>
        <authorList>
            <person name="Studholme D.J."/>
            <person name="Sarris P."/>
        </authorList>
    </citation>
    <scope>NUCLEOTIDE SEQUENCE</scope>
    <source>
        <strain evidence="1">PFS-109/04</strain>
        <tissue evidence="1">Leaf</tissue>
    </source>
</reference>
<evidence type="ECO:0000313" key="2">
    <source>
        <dbReference type="Proteomes" id="UP000712600"/>
    </source>
</evidence>
<evidence type="ECO:0000313" key="1">
    <source>
        <dbReference type="EMBL" id="KAF3599668.1"/>
    </source>
</evidence>
<name>A0A8S9SED4_BRACR</name>